<reference evidence="2 3" key="1">
    <citation type="submission" date="2017-10" db="EMBL/GenBank/DDBJ databases">
        <title>Comparative genomics in systemic dimorphic fungi from Ajellomycetaceae.</title>
        <authorList>
            <person name="Munoz J.F."/>
            <person name="Mcewen J.G."/>
            <person name="Clay O.K."/>
            <person name="Cuomo C.A."/>
        </authorList>
    </citation>
    <scope>NUCLEOTIDE SEQUENCE [LARGE SCALE GENOMIC DNA]</scope>
    <source>
        <strain evidence="2 3">UAMH7299</strain>
    </source>
</reference>
<dbReference type="GO" id="GO:0003855">
    <property type="term" value="F:3-dehydroquinate dehydratase activity"/>
    <property type="evidence" value="ECO:0007669"/>
    <property type="project" value="InterPro"/>
</dbReference>
<dbReference type="STRING" id="1447883.A0A2B7YH14"/>
<dbReference type="Gene3D" id="3.40.50.10860">
    <property type="entry name" value="Leucine Dehydrogenase, chain A, domain 1"/>
    <property type="match status" value="1"/>
</dbReference>
<comment type="caution">
    <text evidence="2">The sequence shown here is derived from an EMBL/GenBank/DDBJ whole genome shotgun (WGS) entry which is preliminary data.</text>
</comment>
<sequence length="673" mass="73619">MATDIRPSDPPPSNAFASASPNGTLPHVDSSQRTVVVVFRAGQDNILETVAEVLGKAWTAVTSLSATLVGSDAVVVGISAEDLEKDQELGDKTSMILINTHCIDDGSAPEESLTSKCHYEFLYYQGPFLRRDLTRFLSLILGQVKPHEELSKKKRTNFISTTFPDVRTALPNLDILSVGSDAVEIRVDLLKEPLTDGGYSSVPSLRYVGQQLILLRQRTELPIIFTTRCTNENGKFPMGDPNLYYTYLRRAIQWGVEYIDVELWLPEEIRKRLAEEKGNSIIMSAFHDFSGTWKWTSEEAQKLFREGAKYADIVKMIAMVNTIEGNYELEYFRSIIKAMYSHPLLSAVNMGQMGQLSRALNTVFSPITHPLLPIIAAPGQLTAAEINEALHIMGQLPKRDIYAIGSFRSTPQSMFIEKCFNELGLSHNFTCIDRGPKGSMESIVKQPSFGGAYVNPPLSSSASYIPTMSDAARAIGLIDTIAVVGPDGKQELVGENATWKGIHATLTRDYVPSAYHGRAAIVISSSESDAAAAIFALRKLDIGTIYTVGFRASGPLAPGLEPFTSIQSVKRVEQPFVIVSALLAEKSLLVQPLLRHYSANGRSSPRSTRGKVFLDLATGPRKGDPLGVATRAGWTAYGAADVGAWTTVETLRLLSGQNVPFDFVRMASGRGLY</sequence>
<dbReference type="InterPro" id="IPR013785">
    <property type="entry name" value="Aldolase_TIM"/>
</dbReference>
<organism evidence="2 3">
    <name type="scientific">Polytolypa hystricis (strain UAMH7299)</name>
    <dbReference type="NCBI Taxonomy" id="1447883"/>
    <lineage>
        <taxon>Eukaryota</taxon>
        <taxon>Fungi</taxon>
        <taxon>Dikarya</taxon>
        <taxon>Ascomycota</taxon>
        <taxon>Pezizomycotina</taxon>
        <taxon>Eurotiomycetes</taxon>
        <taxon>Eurotiomycetidae</taxon>
        <taxon>Onygenales</taxon>
        <taxon>Onygenales incertae sedis</taxon>
        <taxon>Polytolypa</taxon>
    </lineage>
</organism>
<dbReference type="InterPro" id="IPR001381">
    <property type="entry name" value="DHquinase_I"/>
</dbReference>
<dbReference type="AlphaFoldDB" id="A0A2B7YH14"/>
<evidence type="ECO:0000256" key="1">
    <source>
        <dbReference type="SAM" id="MobiDB-lite"/>
    </source>
</evidence>
<evidence type="ECO:0000313" key="2">
    <source>
        <dbReference type="EMBL" id="PGH20836.1"/>
    </source>
</evidence>
<dbReference type="Pfam" id="PF01487">
    <property type="entry name" value="DHquinase_I"/>
    <property type="match status" value="1"/>
</dbReference>
<dbReference type="Gene3D" id="3.40.50.720">
    <property type="entry name" value="NAD(P)-binding Rossmann-like Domain"/>
    <property type="match status" value="1"/>
</dbReference>
<dbReference type="Proteomes" id="UP000224634">
    <property type="component" value="Unassembled WGS sequence"/>
</dbReference>
<name>A0A2B7YH14_POLH7</name>
<dbReference type="SUPFAM" id="SSF51569">
    <property type="entry name" value="Aldolase"/>
    <property type="match status" value="1"/>
</dbReference>
<accession>A0A2B7YH14</accession>
<dbReference type="NCBIfam" id="TIGR01093">
    <property type="entry name" value="aroD"/>
    <property type="match status" value="1"/>
</dbReference>
<protein>
    <submittedName>
        <fullName evidence="2">3-dehydroquinate dehydratase, type I</fullName>
    </submittedName>
</protein>
<dbReference type="Gene3D" id="3.20.20.70">
    <property type="entry name" value="Aldolase class I"/>
    <property type="match status" value="1"/>
</dbReference>
<dbReference type="OrthoDB" id="197068at2759"/>
<dbReference type="FunFam" id="3.20.20.70:FF:000135">
    <property type="entry name" value="Pentafunctional AROM polypeptide"/>
    <property type="match status" value="1"/>
</dbReference>
<proteinExistence type="predicted"/>
<feature type="region of interest" description="Disordered" evidence="1">
    <location>
        <begin position="1"/>
        <end position="27"/>
    </location>
</feature>
<keyword evidence="3" id="KW-1185">Reference proteome</keyword>
<dbReference type="EMBL" id="PDNA01000038">
    <property type="protein sequence ID" value="PGH20836.1"/>
    <property type="molecule type" value="Genomic_DNA"/>
</dbReference>
<dbReference type="InterPro" id="IPR050068">
    <property type="entry name" value="MurA_subfamily"/>
</dbReference>
<gene>
    <name evidence="2" type="ORF">AJ80_03463</name>
</gene>
<evidence type="ECO:0000313" key="3">
    <source>
        <dbReference type="Proteomes" id="UP000224634"/>
    </source>
</evidence>
<dbReference type="PANTHER" id="PTHR43783:SF1">
    <property type="entry name" value="UDP-N-ACETYLGLUCOSAMINE 1-CARBOXYVINYLTRANSFERASE"/>
    <property type="match status" value="1"/>
</dbReference>
<dbReference type="PANTHER" id="PTHR43783">
    <property type="entry name" value="UDP-N-ACETYLGLUCOSAMINE 1-CARBOXYVINYLTRANSFERASE"/>
    <property type="match status" value="1"/>
</dbReference>
<dbReference type="CDD" id="cd00502">
    <property type="entry name" value="DHQase_I"/>
    <property type="match status" value="1"/>
</dbReference>